<reference evidence="2" key="2">
    <citation type="submission" date="2015-05" db="EMBL/GenBank/DDBJ databases">
        <title>Complete genome sequence of Corynebacterium mustelae DSM 45274, isolated from various tissues of a male ferret with lethal sepsis.</title>
        <authorList>
            <person name="Ruckert C."/>
            <person name="Albersmeier A."/>
            <person name="Winkler A."/>
            <person name="Tauch A."/>
        </authorList>
    </citation>
    <scope>NUCLEOTIDE SEQUENCE [LARGE SCALE GENOMIC DNA]</scope>
    <source>
        <strain evidence="2">DSM 45274</strain>
    </source>
</reference>
<gene>
    <name evidence="1" type="ORF">CMUST_06835</name>
</gene>
<evidence type="ECO:0000313" key="2">
    <source>
        <dbReference type="Proteomes" id="UP000035199"/>
    </source>
</evidence>
<dbReference type="RefSeq" id="WP_047261864.1">
    <property type="nucleotide sequence ID" value="NZ_CP011542.1"/>
</dbReference>
<dbReference type="AlphaFoldDB" id="A0A0G3GX31"/>
<dbReference type="OrthoDB" id="3245799at2"/>
<dbReference type="STRING" id="571915.CMUST_06835"/>
<dbReference type="KEGG" id="cmv:CMUST_06835"/>
<dbReference type="PATRIC" id="fig|571915.4.peg.1454"/>
<name>A0A0G3GX31_9CORY</name>
<evidence type="ECO:0000313" key="1">
    <source>
        <dbReference type="EMBL" id="AKK05701.1"/>
    </source>
</evidence>
<keyword evidence="2" id="KW-1185">Reference proteome</keyword>
<reference evidence="1 2" key="1">
    <citation type="journal article" date="2015" name="Genome Announc.">
        <title>Complete Genome Sequence of the Type Strain Corynebacterium mustelae DSM 45274, Isolated from Various Tissues of a Male Ferret with Lethal Sepsis.</title>
        <authorList>
            <person name="Ruckert C."/>
            <person name="Eimer J."/>
            <person name="Winkler A."/>
            <person name="Tauch A."/>
        </authorList>
    </citation>
    <scope>NUCLEOTIDE SEQUENCE [LARGE SCALE GENOMIC DNA]</scope>
    <source>
        <strain evidence="1 2">DSM 45274</strain>
    </source>
</reference>
<proteinExistence type="predicted"/>
<accession>A0A0G3GX31</accession>
<organism evidence="1 2">
    <name type="scientific">Corynebacterium mustelae</name>
    <dbReference type="NCBI Taxonomy" id="571915"/>
    <lineage>
        <taxon>Bacteria</taxon>
        <taxon>Bacillati</taxon>
        <taxon>Actinomycetota</taxon>
        <taxon>Actinomycetes</taxon>
        <taxon>Mycobacteriales</taxon>
        <taxon>Corynebacteriaceae</taxon>
        <taxon>Corynebacterium</taxon>
    </lineage>
</organism>
<protein>
    <submittedName>
        <fullName evidence="1">Uncharacterized protein</fullName>
    </submittedName>
</protein>
<sequence length="1101" mass="121362">MTKPPVAPPKLRKAVEIFKELGWDDAEISDAPILPLGTPEQQELVVKGLEKGAWKKWVDDSYSGTTYDLVQVSHTMLALFAIRCGVSAKRAVWLLDFAAVREWPTAAQCALQRGPKYVRDVMAGIEKRDRWGDDTSVGAWDLCMLSFLLIVEDYGLDFEVPAYPWYLRDWAGIVAYAFYGREGAYFQGEVDQIPPKETLLRSMRAHVEMAVEQGVPLWGALGYVLRAGLENGVFTRKEVVDYTVAAVNAPARPSEHKRCVELLCGDLAITDDEIRAHAETLGALIASGDAVLIDAVGARFFAVAAAAQAAEVAVGALYASTQKAQLVVLQGLSARTDLTGELLTPLVQRLQELAGARNKQVVKLAASLLDQAGEQLEPATPLNEMEAPTVTWEPVPPVWEVERFEVEQVDVDALVAAQQATSPDKYDSGPSYDIELEQFFAILVALAQTDFQSAQRYIDSQTDHDAPYIRTVGSDPVGDRGFAVWYNVGSFPVLLSQPSFVDLRIMPEDFFARLETYRLAGVPVSSRDLLLALCRLDVRGHDLHELIRRVREFPLPLRWFGDEEYLGTVADVVEEYLCEEEFLATVWPETGLIDSNGGFAVPRVLERLVNHGSVHYFTFYEPFIFPLMGDGFFKEFGATGHSTFQGACLAAVAKQLARCSTPLSPGIAMNLIAAPRLNAKGKAVGLDEAIRAAWRRGLLIPGVADINSIGWKNPVKSFHGLDEVFRDLAHDGMLALVWPLMNDILVAASQAVRPHKGAGEIAELTVELLPSVQQAVEAGVADPHVLELPGIRAFGTKKGSSRLAEAARAAMKLLEGTTSPAADTRVEEPQPEVEFSGEFTELWPENRGEGPARPDTATVTFEEIEDDENALFWRSDGLFAVVSVPEYPGKAFRKFPFSSIHPWRFHELSNGKTATLREEHLCFDGSTWQLESAPDTRSWNKEFYPSSEFPDSFLYILCAFLAVPKEPKGAFEELGRQLNLNTISAASMKAVIPRLLQLDFWSPVPLVKAIEKNPSHLPALWPSLTESIAVAAGFIDAGESVPKWLNRVLDCAIYHAPILAEATKRGKIPATEWEPLNQIAEMKKKVVAKTKANELRILLGM</sequence>
<dbReference type="EMBL" id="CP011542">
    <property type="protein sequence ID" value="AKK05701.1"/>
    <property type="molecule type" value="Genomic_DNA"/>
</dbReference>
<dbReference type="Proteomes" id="UP000035199">
    <property type="component" value="Chromosome"/>
</dbReference>